<dbReference type="EMBL" id="BAABGL010000004">
    <property type="protein sequence ID" value="GAA4386902.1"/>
    <property type="molecule type" value="Genomic_DNA"/>
</dbReference>
<reference evidence="3" key="1">
    <citation type="journal article" date="2019" name="Int. J. Syst. Evol. Microbiol.">
        <title>The Global Catalogue of Microorganisms (GCM) 10K type strain sequencing project: providing services to taxonomists for standard genome sequencing and annotation.</title>
        <authorList>
            <consortium name="The Broad Institute Genomics Platform"/>
            <consortium name="The Broad Institute Genome Sequencing Center for Infectious Disease"/>
            <person name="Wu L."/>
            <person name="Ma J."/>
        </authorList>
    </citation>
    <scope>NUCLEOTIDE SEQUENCE [LARGE SCALE GENOMIC DNA]</scope>
    <source>
        <strain evidence="3">JCM 17808</strain>
    </source>
</reference>
<dbReference type="RefSeq" id="WP_345030448.1">
    <property type="nucleotide sequence ID" value="NZ_BAABGL010000004.1"/>
</dbReference>
<feature type="compositionally biased region" description="Low complexity" evidence="1">
    <location>
        <begin position="34"/>
        <end position="60"/>
    </location>
</feature>
<name>A0ABP8J8U8_9MICO</name>
<dbReference type="PROSITE" id="PS51257">
    <property type="entry name" value="PROKAR_LIPOPROTEIN"/>
    <property type="match status" value="1"/>
</dbReference>
<comment type="caution">
    <text evidence="2">The sequence shown here is derived from an EMBL/GenBank/DDBJ whole genome shotgun (WGS) entry which is preliminary data.</text>
</comment>
<keyword evidence="3" id="KW-1185">Reference proteome</keyword>
<evidence type="ECO:0000313" key="3">
    <source>
        <dbReference type="Proteomes" id="UP001500642"/>
    </source>
</evidence>
<sequence length="245" mass="24811">MRTPSSLRTLVPMALGSTLLLVGCSSGGGEPAGGEENPAPGQEASAEQPEQPAEEPAPAAVTNEQIRTAIEAIDVEGVDLTVTDSAATEGADEALDENKVEPAECRAALENMPGVGSSESAAVSGIANNGMMFGGSALEDAQTAEELLAAQEQMPERCAEFTMTNAAGETGEVAIAPYDQAPDGATGYTMTTQAGGVAIDVNIVFGTVGNAFVLGAFVPEMAVDGQQKLDEGYGQLVESLESQAG</sequence>
<accession>A0ABP8J8U8</accession>
<feature type="region of interest" description="Disordered" evidence="1">
    <location>
        <begin position="22"/>
        <end position="61"/>
    </location>
</feature>
<gene>
    <name evidence="2" type="ORF">GCM10023167_10300</name>
</gene>
<protein>
    <recommendedName>
        <fullName evidence="4">PknH-like extracellular domain-containing protein</fullName>
    </recommendedName>
</protein>
<proteinExistence type="predicted"/>
<evidence type="ECO:0000256" key="1">
    <source>
        <dbReference type="SAM" id="MobiDB-lite"/>
    </source>
</evidence>
<organism evidence="2 3">
    <name type="scientific">Brevibacterium pityocampae</name>
    <dbReference type="NCBI Taxonomy" id="506594"/>
    <lineage>
        <taxon>Bacteria</taxon>
        <taxon>Bacillati</taxon>
        <taxon>Actinomycetota</taxon>
        <taxon>Actinomycetes</taxon>
        <taxon>Micrococcales</taxon>
        <taxon>Brevibacteriaceae</taxon>
        <taxon>Brevibacterium</taxon>
    </lineage>
</organism>
<evidence type="ECO:0000313" key="2">
    <source>
        <dbReference type="EMBL" id="GAA4386902.1"/>
    </source>
</evidence>
<evidence type="ECO:0008006" key="4">
    <source>
        <dbReference type="Google" id="ProtNLM"/>
    </source>
</evidence>
<dbReference type="Proteomes" id="UP001500642">
    <property type="component" value="Unassembled WGS sequence"/>
</dbReference>